<dbReference type="Pfam" id="PF13487">
    <property type="entry name" value="HD_5"/>
    <property type="match status" value="1"/>
</dbReference>
<dbReference type="EMBL" id="AP019860">
    <property type="protein sequence ID" value="BBM84697.1"/>
    <property type="molecule type" value="Genomic_DNA"/>
</dbReference>
<dbReference type="InterPro" id="IPR052020">
    <property type="entry name" value="Cyclic_di-GMP/3'3'-cGAMP_PDE"/>
</dbReference>
<evidence type="ECO:0000313" key="3">
    <source>
        <dbReference type="Proteomes" id="UP000326354"/>
    </source>
</evidence>
<sequence length="378" mass="43255">MSAQEKLLHNHPLANIDRSQPLNKQLQDLHEVVKRNFAFISRIAVALYDDKIGNIKTFLSSGTQGVLKHYEISLNEVPTLKELAKGGQVRVVNDLELYQGSSEHTQKIKIHGYRASYTYPIMAHDEFLGIVFFNSYEANCFDEENILVIGLYAYIIGQMIMEEIYRTRSLLATLKTASSLMHYKDPETSNHIQRMARYTRLIAKELAQTNKYDFTDEYIERIFLYAPLHDIGKIAVPDEILQKKGKLNEEEWKVMQAHTIKGREIIDNIFENLGFLIAGDAEIIRCIAEQHHETIDGLGYPHGLKEEQVSIAARIVSVADIFDALTSERPYKKAWSNEAAIAQLKKLSGEKLDRDCVQALIDNLEEVENIQKLFIDEN</sequence>
<keyword evidence="3" id="KW-1185">Reference proteome</keyword>
<dbReference type="SUPFAM" id="SSF55781">
    <property type="entry name" value="GAF domain-like"/>
    <property type="match status" value="1"/>
</dbReference>
<dbReference type="SUPFAM" id="SSF109604">
    <property type="entry name" value="HD-domain/PDEase-like"/>
    <property type="match status" value="1"/>
</dbReference>
<dbReference type="RefSeq" id="WP_152022015.1">
    <property type="nucleotide sequence ID" value="NZ_JAZFBD010000019.1"/>
</dbReference>
<evidence type="ECO:0000313" key="2">
    <source>
        <dbReference type="EMBL" id="BBM84697.1"/>
    </source>
</evidence>
<dbReference type="KEGG" id="uam:UABAM_03058"/>
<dbReference type="OrthoDB" id="9804747at2"/>
<evidence type="ECO:0000259" key="1">
    <source>
        <dbReference type="PROSITE" id="PS51832"/>
    </source>
</evidence>
<reference evidence="2 3" key="1">
    <citation type="submission" date="2019-08" db="EMBL/GenBank/DDBJ databases">
        <title>Complete genome sequence of Candidatus Uab amorphum.</title>
        <authorList>
            <person name="Shiratori T."/>
            <person name="Suzuki S."/>
            <person name="Kakizawa Y."/>
            <person name="Ishida K."/>
        </authorList>
    </citation>
    <scope>NUCLEOTIDE SEQUENCE [LARGE SCALE GENOMIC DNA]</scope>
    <source>
        <strain evidence="2 3">SRT547</strain>
    </source>
</reference>
<dbReference type="Gene3D" id="3.30.450.40">
    <property type="match status" value="1"/>
</dbReference>
<dbReference type="InterPro" id="IPR037522">
    <property type="entry name" value="HD_GYP_dom"/>
</dbReference>
<dbReference type="PROSITE" id="PS51832">
    <property type="entry name" value="HD_GYP"/>
    <property type="match status" value="1"/>
</dbReference>
<dbReference type="Proteomes" id="UP000326354">
    <property type="component" value="Chromosome"/>
</dbReference>
<organism evidence="2 3">
    <name type="scientific">Uabimicrobium amorphum</name>
    <dbReference type="NCBI Taxonomy" id="2596890"/>
    <lineage>
        <taxon>Bacteria</taxon>
        <taxon>Pseudomonadati</taxon>
        <taxon>Planctomycetota</taxon>
        <taxon>Candidatus Uabimicrobiia</taxon>
        <taxon>Candidatus Uabimicrobiales</taxon>
        <taxon>Candidatus Uabimicrobiaceae</taxon>
        <taxon>Candidatus Uabimicrobium</taxon>
    </lineage>
</organism>
<dbReference type="PANTHER" id="PTHR45228:SF1">
    <property type="entry name" value="CYCLIC DI-GMP PHOSPHODIESTERASE TM_0186"/>
    <property type="match status" value="1"/>
</dbReference>
<protein>
    <submittedName>
        <fullName evidence="2">Transcriptional regulator</fullName>
    </submittedName>
</protein>
<dbReference type="PANTHER" id="PTHR45228">
    <property type="entry name" value="CYCLIC DI-GMP PHOSPHODIESTERASE TM_0186-RELATED"/>
    <property type="match status" value="1"/>
</dbReference>
<dbReference type="CDD" id="cd00077">
    <property type="entry name" value="HDc"/>
    <property type="match status" value="1"/>
</dbReference>
<proteinExistence type="predicted"/>
<dbReference type="AlphaFoldDB" id="A0A5S9F3G0"/>
<gene>
    <name evidence="2" type="ORF">UABAM_03058</name>
</gene>
<feature type="domain" description="HD-GYP" evidence="1">
    <location>
        <begin position="166"/>
        <end position="376"/>
    </location>
</feature>
<name>A0A5S9F3G0_UABAM</name>
<dbReference type="Gene3D" id="1.10.3210.10">
    <property type="entry name" value="Hypothetical protein af1432"/>
    <property type="match status" value="1"/>
</dbReference>
<dbReference type="InterPro" id="IPR029016">
    <property type="entry name" value="GAF-like_dom_sf"/>
</dbReference>
<accession>A0A5S9F3G0</accession>
<dbReference type="SMART" id="SM00471">
    <property type="entry name" value="HDc"/>
    <property type="match status" value="1"/>
</dbReference>
<dbReference type="InterPro" id="IPR003607">
    <property type="entry name" value="HD/PDEase_dom"/>
</dbReference>